<comment type="caution">
    <text evidence="1">The sequence shown here is derived from an EMBL/GenBank/DDBJ whole genome shotgun (WGS) entry which is preliminary data.</text>
</comment>
<sequence>MKFGLPFPEKCEFTFRARGLPYSPSNRTFAIPKLLAAIVKSIADSYINLESAQGSIRDLRLVSRDFHQAADPYFAVYLECANYKRLRYETDAEYNQRICGKKGYYDLDEDEYDCQDRVRPSY</sequence>
<proteinExistence type="predicted"/>
<evidence type="ECO:0000313" key="1">
    <source>
        <dbReference type="EMBL" id="KAG0015050.1"/>
    </source>
</evidence>
<protein>
    <submittedName>
        <fullName evidence="1">Uncharacterized protein</fullName>
    </submittedName>
</protein>
<gene>
    <name evidence="1" type="ORF">BGZ80_010075</name>
</gene>
<dbReference type="OrthoDB" id="10461856at2759"/>
<evidence type="ECO:0000313" key="2">
    <source>
        <dbReference type="Proteomes" id="UP000703661"/>
    </source>
</evidence>
<reference evidence="1" key="1">
    <citation type="journal article" date="2020" name="Fungal Divers.">
        <title>Resolving the Mortierellaceae phylogeny through synthesis of multi-gene phylogenetics and phylogenomics.</title>
        <authorList>
            <person name="Vandepol N."/>
            <person name="Liber J."/>
            <person name="Desiro A."/>
            <person name="Na H."/>
            <person name="Kennedy M."/>
            <person name="Barry K."/>
            <person name="Grigoriev I.V."/>
            <person name="Miller A.N."/>
            <person name="O'Donnell K."/>
            <person name="Stajich J.E."/>
            <person name="Bonito G."/>
        </authorList>
    </citation>
    <scope>NUCLEOTIDE SEQUENCE</scope>
    <source>
        <strain evidence="1">NRRL 2769</strain>
    </source>
</reference>
<dbReference type="AlphaFoldDB" id="A0A9P6T0A1"/>
<accession>A0A9P6T0A1</accession>
<dbReference type="Proteomes" id="UP000703661">
    <property type="component" value="Unassembled WGS sequence"/>
</dbReference>
<organism evidence="1 2">
    <name type="scientific">Entomortierella chlamydospora</name>
    <dbReference type="NCBI Taxonomy" id="101097"/>
    <lineage>
        <taxon>Eukaryota</taxon>
        <taxon>Fungi</taxon>
        <taxon>Fungi incertae sedis</taxon>
        <taxon>Mucoromycota</taxon>
        <taxon>Mortierellomycotina</taxon>
        <taxon>Mortierellomycetes</taxon>
        <taxon>Mortierellales</taxon>
        <taxon>Mortierellaceae</taxon>
        <taxon>Entomortierella</taxon>
    </lineage>
</organism>
<keyword evidence="2" id="KW-1185">Reference proteome</keyword>
<dbReference type="EMBL" id="JAAAID010000664">
    <property type="protein sequence ID" value="KAG0015050.1"/>
    <property type="molecule type" value="Genomic_DNA"/>
</dbReference>
<name>A0A9P6T0A1_9FUNG</name>